<organism evidence="2">
    <name type="scientific">Kitasatospora sp. CMC57</name>
    <dbReference type="NCBI Taxonomy" id="3231513"/>
    <lineage>
        <taxon>Bacteria</taxon>
        <taxon>Bacillati</taxon>
        <taxon>Actinomycetota</taxon>
        <taxon>Actinomycetes</taxon>
        <taxon>Kitasatosporales</taxon>
        <taxon>Streptomycetaceae</taxon>
        <taxon>Kitasatospora</taxon>
    </lineage>
</organism>
<dbReference type="Pfam" id="PF13830">
    <property type="entry name" value="DUF4192"/>
    <property type="match status" value="1"/>
</dbReference>
<gene>
    <name evidence="2" type="ORF">KCMC57_20670</name>
</gene>
<evidence type="ECO:0000313" key="2">
    <source>
        <dbReference type="EMBL" id="BFP45699.1"/>
    </source>
</evidence>
<proteinExistence type="predicted"/>
<dbReference type="EMBL" id="AP035881">
    <property type="protein sequence ID" value="BFP45699.1"/>
    <property type="molecule type" value="Genomic_DNA"/>
</dbReference>
<evidence type="ECO:0000256" key="1">
    <source>
        <dbReference type="SAM" id="MobiDB-lite"/>
    </source>
</evidence>
<dbReference type="AlphaFoldDB" id="A0AB33JWM2"/>
<protein>
    <recommendedName>
        <fullName evidence="3">DUF4192 domain-containing protein</fullName>
    </recommendedName>
</protein>
<feature type="region of interest" description="Disordered" evidence="1">
    <location>
        <begin position="426"/>
        <end position="575"/>
    </location>
</feature>
<feature type="compositionally biased region" description="Pro residues" evidence="1">
    <location>
        <begin position="434"/>
        <end position="458"/>
    </location>
</feature>
<feature type="compositionally biased region" description="Low complexity" evidence="1">
    <location>
        <begin position="485"/>
        <end position="496"/>
    </location>
</feature>
<dbReference type="InterPro" id="IPR025447">
    <property type="entry name" value="DUF4192"/>
</dbReference>
<feature type="compositionally biased region" description="Basic residues" evidence="1">
    <location>
        <begin position="558"/>
        <end position="575"/>
    </location>
</feature>
<accession>A0AB33JWM2</accession>
<name>A0AB33JWM2_9ACTN</name>
<feature type="compositionally biased region" description="Basic residues" evidence="1">
    <location>
        <begin position="524"/>
        <end position="534"/>
    </location>
</feature>
<evidence type="ECO:0008006" key="3">
    <source>
        <dbReference type="Google" id="ProtNLM"/>
    </source>
</evidence>
<reference evidence="2" key="1">
    <citation type="submission" date="2024-07" db="EMBL/GenBank/DDBJ databases">
        <title>Complete genome sequences of cellulolytic bacteria, Kitasatospora sp. CMC57 and Streptomyces sp. CMC78, isolated from Japanese agricultural soil.</title>
        <authorList>
            <person name="Hashimoto T."/>
            <person name="Ito M."/>
            <person name="Iwamoto M."/>
            <person name="Fukahori D."/>
            <person name="Shoda T."/>
            <person name="Sakoda M."/>
            <person name="Morohoshi T."/>
            <person name="Mitsuboshi M."/>
            <person name="Nishizawa T."/>
        </authorList>
    </citation>
    <scope>NUCLEOTIDE SEQUENCE</scope>
    <source>
        <strain evidence="2">CMC57</strain>
    </source>
</reference>
<sequence length="575" mass="59877">MLTPLGYPQAWGTLRSGAWSGGTLLDMNGNEEHLVQSVTGPLSGQVPLQMRGPADMAEMLPYLLGFFPDDSIVAVGLQGPMLQQGGVIRLDIPTDPAEWPSAAADTARLLVTLSGQRDRPPEQVLLYLCQDAAEATAAGGSAGDSTSGSAGGSAGGDPGGGFGVLAGLRPLAEQLAQAFRSADVLVKESLLVSDGRWWSFLCGGESCCDPAGVPIRSVRLPSPIAAAAAFAGVAPRGSRKAIAAGLIPIGPPGDAPVREAIELAGPLLMHELSGPGGRPATLERTATLLAEVLAEFGAGARELDRARAARLLVGLQDKLARDRAAEYAEPDELIPAQRLWRYLARQCVPPFEHYAAPPLTLLAWTSWLAGDTATARVVLARVLDLDQGYTLAQLLYESLNGGLHPGELHDRVREERRAREQLAALRRAGATVPPDNPGPPDNPEPPVAPSPPGPPTVATPPQCQPDSPDGAAGPTGPDGPDHDSAPVAPSGAVGPPTRSSQADRPRVPHQSGEPGRSGQLPSSRKSRRKARRSGRGAGGGGGPAFDLPEEAGPLTVRAARRAHRPHRAHRARRAR</sequence>
<feature type="compositionally biased region" description="Low complexity" evidence="1">
    <location>
        <begin position="459"/>
        <end position="475"/>
    </location>
</feature>